<feature type="transmembrane region" description="Helical" evidence="23">
    <location>
        <begin position="782"/>
        <end position="806"/>
    </location>
</feature>
<keyword evidence="9 23" id="KW-0547">Nucleotide-binding</keyword>
<organism evidence="26 27">
    <name type="scientific">Sinocyclocheilus anshuiensis</name>
    <dbReference type="NCBI Taxonomy" id="1608454"/>
    <lineage>
        <taxon>Eukaryota</taxon>
        <taxon>Metazoa</taxon>
        <taxon>Chordata</taxon>
        <taxon>Craniata</taxon>
        <taxon>Vertebrata</taxon>
        <taxon>Euteleostomi</taxon>
        <taxon>Actinopterygii</taxon>
        <taxon>Neopterygii</taxon>
        <taxon>Teleostei</taxon>
        <taxon>Ostariophysi</taxon>
        <taxon>Cypriniformes</taxon>
        <taxon>Cyprinidae</taxon>
        <taxon>Cyprininae</taxon>
        <taxon>Sinocyclocheilus</taxon>
    </lineage>
</organism>
<keyword evidence="16" id="KW-0186">Copper</keyword>
<dbReference type="PROSITE" id="PS01047">
    <property type="entry name" value="HMA_1"/>
    <property type="match status" value="5"/>
</dbReference>
<reference evidence="26" key="2">
    <citation type="submission" date="2025-09" db="UniProtKB">
        <authorList>
            <consortium name="Ensembl"/>
        </authorList>
    </citation>
    <scope>IDENTIFICATION</scope>
</reference>
<evidence type="ECO:0000256" key="1">
    <source>
        <dbReference type="ARBA" id="ARBA00004166"/>
    </source>
</evidence>
<dbReference type="InterPro" id="IPR006122">
    <property type="entry name" value="HMA_Cu_ion-bd"/>
</dbReference>
<dbReference type="GO" id="GO:0006878">
    <property type="term" value="P:intracellular copper ion homeostasis"/>
    <property type="evidence" value="ECO:0007669"/>
    <property type="project" value="TreeGrafter"/>
</dbReference>
<dbReference type="Gene3D" id="3.40.1110.10">
    <property type="entry name" value="Calcium-transporting ATPase, cytoplasmic domain N"/>
    <property type="match status" value="1"/>
</dbReference>
<keyword evidence="18 23" id="KW-0472">Membrane</keyword>
<dbReference type="InterPro" id="IPR001757">
    <property type="entry name" value="P_typ_ATPase"/>
</dbReference>
<dbReference type="FunFam" id="2.70.150.10:FF:000002">
    <property type="entry name" value="Copper-transporting ATPase 1, putative"/>
    <property type="match status" value="1"/>
</dbReference>
<dbReference type="GO" id="GO:0043682">
    <property type="term" value="F:P-type divalent copper transporter activity"/>
    <property type="evidence" value="ECO:0007669"/>
    <property type="project" value="TreeGrafter"/>
</dbReference>
<evidence type="ECO:0000256" key="8">
    <source>
        <dbReference type="ARBA" id="ARBA00022737"/>
    </source>
</evidence>
<dbReference type="FunFam" id="3.30.70.100:FF:000001">
    <property type="entry name" value="ATPase copper transporting beta"/>
    <property type="match status" value="4"/>
</dbReference>
<dbReference type="GO" id="GO:0005770">
    <property type="term" value="C:late endosome"/>
    <property type="evidence" value="ECO:0007669"/>
    <property type="project" value="UniProtKB-SubCell"/>
</dbReference>
<dbReference type="Ensembl" id="ENSSANT00000007812.1">
    <property type="protein sequence ID" value="ENSSANP00000007262.1"/>
    <property type="gene ID" value="ENSSANG00000003920.1"/>
</dbReference>
<keyword evidence="24" id="KW-0732">Signal</keyword>
<feature type="signal peptide" evidence="24">
    <location>
        <begin position="1"/>
        <end position="21"/>
    </location>
</feature>
<dbReference type="PRINTS" id="PR00942">
    <property type="entry name" value="CUATPASEI"/>
</dbReference>
<evidence type="ECO:0000256" key="12">
    <source>
        <dbReference type="ARBA" id="ARBA00022840"/>
    </source>
</evidence>
<dbReference type="GO" id="GO:0046688">
    <property type="term" value="P:response to copper ion"/>
    <property type="evidence" value="ECO:0007669"/>
    <property type="project" value="UniProtKB-ARBA"/>
</dbReference>
<dbReference type="Gene3D" id="2.70.150.10">
    <property type="entry name" value="Calcium-transporting ATPase, cytoplasmic transduction domain A"/>
    <property type="match status" value="1"/>
</dbReference>
<dbReference type="InterPro" id="IPR036163">
    <property type="entry name" value="HMA_dom_sf"/>
</dbReference>
<feature type="domain" description="HMA" evidence="25">
    <location>
        <begin position="64"/>
        <end position="130"/>
    </location>
</feature>
<evidence type="ECO:0000256" key="24">
    <source>
        <dbReference type="SAM" id="SignalP"/>
    </source>
</evidence>
<dbReference type="GO" id="GO:0060003">
    <property type="term" value="P:copper ion export"/>
    <property type="evidence" value="ECO:0007669"/>
    <property type="project" value="TreeGrafter"/>
</dbReference>
<dbReference type="PROSITE" id="PS50846">
    <property type="entry name" value="HMA_2"/>
    <property type="match status" value="5"/>
</dbReference>
<accession>A0A671KMC8</accession>
<evidence type="ECO:0000256" key="13">
    <source>
        <dbReference type="ARBA" id="ARBA00022842"/>
    </source>
</evidence>
<dbReference type="NCBIfam" id="TIGR00003">
    <property type="entry name" value="copper ion binding protein"/>
    <property type="match status" value="4"/>
</dbReference>
<sequence>KQVCVAFLQIIICIIAYCIHTFENGSPPENWAPEKHAFDNLAYEPIDHSGLKRNLGHQLAVKESEVKIRVQGMTCQSCVRSIEERIGSLEGVVGVQVSLSDKEASLKFNPVMITPDVLRKHIEDMGFDASLLALQSQLHPSVADCSEVTLGVEGMHCGSCVKNITETLSEVVGVNSVFVSLEKGSVDLRFDPSLLTLETVKGLLEEIPPGNFMVSIPGWNSRLNSASIPPQTVTIGIEGMTCNSCVQAIEGMVSQRVGVHAIKVNLQEKKGIVTFDSSLTSPEELRAAIEDMGFEAWLDQVYDVSSSSQMSSDLKQSHTSKSSPIEITRDNPCVSEDRETRKCFVHVTGMTCASCVANIEKNLLKHKGIKSVFVALMAGKAEVKYDPGLLDPAQIVQLISRLGFGASVMEENTVQDGVLNLSVTGMTCASCVHNIESKLMRTKGILEASVALATNKAHVKFDPDLIGSRDIVRIIEGLGFGVSLIKNKGLNNTLDHQEEIRQWKHSFLFSLVFGIPVMGLMIYMMVMDSQHKEHGGSMPVDQNILPGLSIINLAFFLLCTPVQFLGGRYFYIQAYRSLRHGVANMDVLIVLATTIAYVYSFIVLIVAMIEGAKQSPLTFFDTPPMLFVFIALGRWLEHVAKVKEHQKTLKYTVNDQSLLIAYQDSDKIILLSCVREEQVSVELVQRGDVVKVAPGGKFPVDGKVIEGTSMADESLITGEPMPVIKKPGSCVIAGSINAHGALLVEATHVGAETTLSQIVKLVEEAQTSKAPIQQLADKLSGYFVPFIVVISVLTVVAWLIIGFLDFEVVAKYFPGYNQNIPRTEVIVRFAFQASITVLSIACPCSLGLATPTAVMVGTGVGAQNGILIKGGEPLEMAHKVGAVMFDKTGTITNGVPQVTRVLVLWDRARLPLRKVLAVVGTAEASSEHPLGMAVAKHCKEELGTETLGYCHDFQAVPGCGISCKVSNIEDLLQNSPKTQETNTSAAKQTPLLVTLQGATTDESSLLSPSYSVLIGNRQWMMRNGLEVTADVDDAMSSHETKGQTAILVAIDGVLCAMLAVADTVKEESALAPVCICAFVHGFVIQVGIRKVFAEVLPSHKVAKVQELQERGLKVAMVGDGVNDSPALAHADLGIAIGTGTDVAIEAADIVLIRNDLLDVVASIELSKKTVQRIRINFVFALIYNLLGIPIAAGVFMPVGIVLQPWMGSVAMAASSVSVVLSSLLLRL</sequence>
<dbReference type="InterPro" id="IPR017969">
    <property type="entry name" value="Heavy-metal-associated_CS"/>
</dbReference>
<dbReference type="SUPFAM" id="SSF56784">
    <property type="entry name" value="HAD-like"/>
    <property type="match status" value="1"/>
</dbReference>
<keyword evidence="6 23" id="KW-0812">Transmembrane</keyword>
<dbReference type="EC" id="7.2.2.8" evidence="4"/>
<comment type="similarity">
    <text evidence="3 23">Belongs to the cation transport ATPase (P-type) (TC 3.A.3) family. Type IB subfamily.</text>
</comment>
<gene>
    <name evidence="26" type="primary">LOC107677539</name>
</gene>
<evidence type="ECO:0000256" key="19">
    <source>
        <dbReference type="ARBA" id="ARBA00049289"/>
    </source>
</evidence>
<dbReference type="InterPro" id="IPR006121">
    <property type="entry name" value="HMA_dom"/>
</dbReference>
<keyword evidence="10" id="KW-0967">Endosome</keyword>
<feature type="transmembrane region" description="Helical" evidence="23">
    <location>
        <begin position="546"/>
        <end position="566"/>
    </location>
</feature>
<dbReference type="FunFam" id="1.20.1110.10:FF:000022">
    <property type="entry name" value="copper-transporting ATPase 1 isoform X2"/>
    <property type="match status" value="1"/>
</dbReference>
<dbReference type="Pfam" id="PF00122">
    <property type="entry name" value="E1-E2_ATPase"/>
    <property type="match status" value="1"/>
</dbReference>
<dbReference type="GO" id="GO:0005524">
    <property type="term" value="F:ATP binding"/>
    <property type="evidence" value="ECO:0007669"/>
    <property type="project" value="UniProtKB-UniRule"/>
</dbReference>
<dbReference type="FunFam" id="3.40.1110.10:FF:000015">
    <property type="entry name" value="ATPase copper transporting beta"/>
    <property type="match status" value="1"/>
</dbReference>
<name>A0A671KMC8_9TELE</name>
<keyword evidence="8" id="KW-0677">Repeat</keyword>
<dbReference type="InterPro" id="IPR027256">
    <property type="entry name" value="P-typ_ATPase_IB"/>
</dbReference>
<evidence type="ECO:0000256" key="15">
    <source>
        <dbReference type="ARBA" id="ARBA00022989"/>
    </source>
</evidence>
<dbReference type="Gene3D" id="3.40.50.1000">
    <property type="entry name" value="HAD superfamily/HAD-like"/>
    <property type="match status" value="1"/>
</dbReference>
<feature type="transmembrane region" description="Helical" evidence="23">
    <location>
        <begin position="826"/>
        <end position="849"/>
    </location>
</feature>
<dbReference type="CDD" id="cd00371">
    <property type="entry name" value="HMA"/>
    <property type="match status" value="5"/>
</dbReference>
<proteinExistence type="inferred from homology"/>
<dbReference type="InterPro" id="IPR023298">
    <property type="entry name" value="ATPase_P-typ_TM_dom_sf"/>
</dbReference>
<evidence type="ECO:0000256" key="6">
    <source>
        <dbReference type="ARBA" id="ARBA00022692"/>
    </source>
</evidence>
<feature type="domain" description="HMA" evidence="25">
    <location>
        <begin position="146"/>
        <end position="212"/>
    </location>
</feature>
<evidence type="ECO:0000256" key="11">
    <source>
        <dbReference type="ARBA" id="ARBA00022796"/>
    </source>
</evidence>
<keyword evidence="5" id="KW-0813">Transport</keyword>
<evidence type="ECO:0000256" key="17">
    <source>
        <dbReference type="ARBA" id="ARBA00023065"/>
    </source>
</evidence>
<dbReference type="SUPFAM" id="SSF81653">
    <property type="entry name" value="Calcium ATPase, transduction domain A"/>
    <property type="match status" value="1"/>
</dbReference>
<dbReference type="PROSITE" id="PS00154">
    <property type="entry name" value="ATPASE_E1_E2"/>
    <property type="match status" value="1"/>
</dbReference>
<evidence type="ECO:0000256" key="2">
    <source>
        <dbReference type="ARBA" id="ARBA00004603"/>
    </source>
</evidence>
<reference evidence="26" key="1">
    <citation type="submission" date="2025-08" db="UniProtKB">
        <authorList>
            <consortium name="Ensembl"/>
        </authorList>
    </citation>
    <scope>IDENTIFICATION</scope>
</reference>
<dbReference type="GO" id="GO:0140581">
    <property type="term" value="F:P-type monovalent copper transporter activity"/>
    <property type="evidence" value="ECO:0007669"/>
    <property type="project" value="UniProtKB-EC"/>
</dbReference>
<keyword evidence="12 23" id="KW-0067">ATP-binding</keyword>
<keyword evidence="17" id="KW-0406">Ion transport</keyword>
<dbReference type="NCBIfam" id="TIGR01525">
    <property type="entry name" value="ATPase-IB_hvy"/>
    <property type="match status" value="1"/>
</dbReference>
<evidence type="ECO:0000256" key="9">
    <source>
        <dbReference type="ARBA" id="ARBA00022741"/>
    </source>
</evidence>
<dbReference type="GO" id="GO:0015677">
    <property type="term" value="P:copper ion import"/>
    <property type="evidence" value="ECO:0007669"/>
    <property type="project" value="TreeGrafter"/>
</dbReference>
<keyword evidence="15 23" id="KW-1133">Transmembrane helix</keyword>
<dbReference type="SUPFAM" id="SSF55008">
    <property type="entry name" value="HMA, heavy metal-associated domain"/>
    <property type="match status" value="5"/>
</dbReference>
<dbReference type="CDD" id="cd02094">
    <property type="entry name" value="P-type_ATPase_Cu-like"/>
    <property type="match status" value="1"/>
</dbReference>
<evidence type="ECO:0000256" key="21">
    <source>
        <dbReference type="ARBA" id="ARBA00074947"/>
    </source>
</evidence>
<feature type="chain" id="PRO_5025644757" description="Copper-transporting ATPase 2" evidence="24">
    <location>
        <begin position="22"/>
        <end position="1227"/>
    </location>
</feature>
<dbReference type="GO" id="GO:0005886">
    <property type="term" value="C:plasma membrane"/>
    <property type="evidence" value="ECO:0007669"/>
    <property type="project" value="TreeGrafter"/>
</dbReference>
<feature type="transmembrane region" description="Helical" evidence="23">
    <location>
        <begin position="507"/>
        <end position="526"/>
    </location>
</feature>
<keyword evidence="11" id="KW-0187">Copper transport</keyword>
<evidence type="ECO:0000256" key="7">
    <source>
        <dbReference type="ARBA" id="ARBA00022723"/>
    </source>
</evidence>
<dbReference type="Gene3D" id="3.30.70.100">
    <property type="match status" value="5"/>
</dbReference>
<feature type="domain" description="HMA" evidence="25">
    <location>
        <begin position="231"/>
        <end position="297"/>
    </location>
</feature>
<dbReference type="SUPFAM" id="SSF81665">
    <property type="entry name" value="Calcium ATPase, transmembrane domain M"/>
    <property type="match status" value="1"/>
</dbReference>
<protein>
    <recommendedName>
        <fullName evidence="21">Copper-transporting ATPase 2</fullName>
        <ecNumber evidence="4">7.2.2.8</ecNumber>
    </recommendedName>
    <alternativeName>
        <fullName evidence="22">Copper pump 2</fullName>
    </alternativeName>
</protein>
<comment type="subcellular location">
    <subcellularLocation>
        <location evidence="1">Golgi apparatus</location>
        <location evidence="1">trans-Golgi network membrane</location>
        <topology evidence="1">Multi-pass membrane protein</topology>
    </subcellularLocation>
    <subcellularLocation>
        <location evidence="2">Late endosome</location>
    </subcellularLocation>
    <subcellularLocation>
        <location evidence="23">Membrane</location>
    </subcellularLocation>
</comment>
<evidence type="ECO:0000256" key="23">
    <source>
        <dbReference type="RuleBase" id="RU362081"/>
    </source>
</evidence>
<dbReference type="InterPro" id="IPR059000">
    <property type="entry name" value="ATPase_P-type_domA"/>
</dbReference>
<keyword evidence="14" id="KW-1278">Translocase</keyword>
<keyword evidence="7 23" id="KW-0479">Metal-binding</keyword>
<dbReference type="NCBIfam" id="TIGR01494">
    <property type="entry name" value="ATPase_P-type"/>
    <property type="match status" value="1"/>
</dbReference>
<dbReference type="InterPro" id="IPR008250">
    <property type="entry name" value="ATPase_P-typ_transduc_dom_A_sf"/>
</dbReference>
<evidence type="ECO:0000259" key="25">
    <source>
        <dbReference type="PROSITE" id="PS50846"/>
    </source>
</evidence>
<keyword evidence="27" id="KW-1185">Reference proteome</keyword>
<evidence type="ECO:0000313" key="27">
    <source>
        <dbReference type="Proteomes" id="UP000472260"/>
    </source>
</evidence>
<evidence type="ECO:0000313" key="26">
    <source>
        <dbReference type="Ensembl" id="ENSSANP00000007262.1"/>
    </source>
</evidence>
<feature type="transmembrane region" description="Helical" evidence="23">
    <location>
        <begin position="1177"/>
        <end position="1199"/>
    </location>
</feature>
<evidence type="ECO:0000256" key="4">
    <source>
        <dbReference type="ARBA" id="ARBA00012517"/>
    </source>
</evidence>
<evidence type="ECO:0000256" key="10">
    <source>
        <dbReference type="ARBA" id="ARBA00022753"/>
    </source>
</evidence>
<dbReference type="Pfam" id="PF00403">
    <property type="entry name" value="HMA"/>
    <property type="match status" value="5"/>
</dbReference>
<evidence type="ECO:0000256" key="16">
    <source>
        <dbReference type="ARBA" id="ARBA00023008"/>
    </source>
</evidence>
<feature type="transmembrane region" description="Helical" evidence="23">
    <location>
        <begin position="587"/>
        <end position="609"/>
    </location>
</feature>
<dbReference type="Proteomes" id="UP000472260">
    <property type="component" value="Unassembled WGS sequence"/>
</dbReference>
<evidence type="ECO:0000256" key="5">
    <source>
        <dbReference type="ARBA" id="ARBA00022448"/>
    </source>
</evidence>
<dbReference type="GO" id="GO:0016887">
    <property type="term" value="F:ATP hydrolysis activity"/>
    <property type="evidence" value="ECO:0007669"/>
    <property type="project" value="InterPro"/>
</dbReference>
<comment type="catalytic activity">
    <reaction evidence="19">
        <text>Cu(+)(in) + ATP + H2O = Cu(+)(out) + ADP + phosphate + H(+)</text>
        <dbReference type="Rhea" id="RHEA:25792"/>
        <dbReference type="ChEBI" id="CHEBI:15377"/>
        <dbReference type="ChEBI" id="CHEBI:15378"/>
        <dbReference type="ChEBI" id="CHEBI:30616"/>
        <dbReference type="ChEBI" id="CHEBI:43474"/>
        <dbReference type="ChEBI" id="CHEBI:49552"/>
        <dbReference type="ChEBI" id="CHEBI:456216"/>
        <dbReference type="EC" id="7.2.2.8"/>
    </reaction>
</comment>
<feature type="domain" description="HMA" evidence="25">
    <location>
        <begin position="417"/>
        <end position="483"/>
    </location>
</feature>
<evidence type="ECO:0000256" key="14">
    <source>
        <dbReference type="ARBA" id="ARBA00022967"/>
    </source>
</evidence>
<dbReference type="InterPro" id="IPR023214">
    <property type="entry name" value="HAD_sf"/>
</dbReference>
<dbReference type="InterPro" id="IPR023299">
    <property type="entry name" value="ATPase_P-typ_cyto_dom_N"/>
</dbReference>
<evidence type="ECO:0000256" key="20">
    <source>
        <dbReference type="ARBA" id="ARBA00065683"/>
    </source>
</evidence>
<dbReference type="Pfam" id="PF00702">
    <property type="entry name" value="Hydrolase"/>
    <property type="match status" value="1"/>
</dbReference>
<dbReference type="InterPro" id="IPR018303">
    <property type="entry name" value="ATPase_P-typ_P_site"/>
</dbReference>
<feature type="transmembrane region" description="Helical" evidence="23">
    <location>
        <begin position="615"/>
        <end position="636"/>
    </location>
</feature>
<keyword evidence="13" id="KW-0460">Magnesium</keyword>
<dbReference type="PRINTS" id="PR00119">
    <property type="entry name" value="CATATPASE"/>
</dbReference>
<comment type="subunit">
    <text evidence="20">Monomer. Interacts with COMMD1/MURR1. Interacts with DCTN4, in a copper-dependent manner. Interacts with ATOX1. Interacts (via C-terminus) with ZBTB16/PLZF.</text>
</comment>
<evidence type="ECO:0000256" key="22">
    <source>
        <dbReference type="ARBA" id="ARBA00083608"/>
    </source>
</evidence>
<dbReference type="Gene3D" id="1.20.1110.10">
    <property type="entry name" value="Calcium-transporting ATPase, transmembrane domain"/>
    <property type="match status" value="1"/>
</dbReference>
<dbReference type="PANTHER" id="PTHR43520">
    <property type="entry name" value="ATP7, ISOFORM B"/>
    <property type="match status" value="1"/>
</dbReference>
<feature type="transmembrane region" description="Helical" evidence="23">
    <location>
        <begin position="1205"/>
        <end position="1225"/>
    </location>
</feature>
<evidence type="ECO:0000256" key="18">
    <source>
        <dbReference type="ARBA" id="ARBA00023136"/>
    </source>
</evidence>
<dbReference type="InterPro" id="IPR036412">
    <property type="entry name" value="HAD-like_sf"/>
</dbReference>
<dbReference type="PANTHER" id="PTHR43520:SF30">
    <property type="entry name" value="COPPER-TRANSPORTING ATPASE 2"/>
    <property type="match status" value="1"/>
</dbReference>
<feature type="domain" description="HMA" evidence="25">
    <location>
        <begin position="341"/>
        <end position="407"/>
    </location>
</feature>
<evidence type="ECO:0000256" key="3">
    <source>
        <dbReference type="ARBA" id="ARBA00006024"/>
    </source>
</evidence>
<dbReference type="GO" id="GO:0032588">
    <property type="term" value="C:trans-Golgi network membrane"/>
    <property type="evidence" value="ECO:0007669"/>
    <property type="project" value="UniProtKB-ARBA"/>
</dbReference>
<dbReference type="AlphaFoldDB" id="A0A671KMC8"/>
<dbReference type="FunFam" id="3.40.50.1000:FF:000092">
    <property type="entry name" value="copper-transporting ATPase 1 isoform X2"/>
    <property type="match status" value="1"/>
</dbReference>
<dbReference type="GO" id="GO:0005507">
    <property type="term" value="F:copper ion binding"/>
    <property type="evidence" value="ECO:0007669"/>
    <property type="project" value="InterPro"/>
</dbReference>